<dbReference type="Proteomes" id="UP000254331">
    <property type="component" value="Unassembled WGS sequence"/>
</dbReference>
<name>A0A379F6L2_PROVU</name>
<dbReference type="RefSeq" id="WP_115370421.1">
    <property type="nucleotide sequence ID" value="NZ_CP083628.1"/>
</dbReference>
<organism evidence="1 2">
    <name type="scientific">Proteus vulgaris</name>
    <dbReference type="NCBI Taxonomy" id="585"/>
    <lineage>
        <taxon>Bacteria</taxon>
        <taxon>Pseudomonadati</taxon>
        <taxon>Pseudomonadota</taxon>
        <taxon>Gammaproteobacteria</taxon>
        <taxon>Enterobacterales</taxon>
        <taxon>Morganellaceae</taxon>
        <taxon>Proteus</taxon>
    </lineage>
</organism>
<dbReference type="EMBL" id="UGTW01000001">
    <property type="protein sequence ID" value="SUC15052.1"/>
    <property type="molecule type" value="Genomic_DNA"/>
</dbReference>
<proteinExistence type="predicted"/>
<evidence type="ECO:0000313" key="1">
    <source>
        <dbReference type="EMBL" id="SUC15052.1"/>
    </source>
</evidence>
<accession>A0A379F6L2</accession>
<dbReference type="AlphaFoldDB" id="A0A379F6L2"/>
<protein>
    <submittedName>
        <fullName evidence="1">Lipoprotein</fullName>
    </submittedName>
</protein>
<dbReference type="PROSITE" id="PS51257">
    <property type="entry name" value="PROKAR_LIPOPROTEIN"/>
    <property type="match status" value="1"/>
</dbReference>
<keyword evidence="1" id="KW-0449">Lipoprotein</keyword>
<sequence length="133" mass="15284">MKGTHLSLIMILLLTGCSTSKEEILPKGNNTMRDIWQSKVGEIKTEKRQERAIQRGLLGSDNPPNHLINKSEIQQAKKHIQHHFPRLPNPDMVIYIYPHFVGSEPTPIPSYSTVFPFYSKVQYALPNERLEAY</sequence>
<dbReference type="InterPro" id="IPR022262">
    <property type="entry name" value="Lipoprot_put"/>
</dbReference>
<gene>
    <name evidence="1" type="ORF">NCTC10376_00890</name>
</gene>
<dbReference type="NCBIfam" id="TIGR03751">
    <property type="entry name" value="conj_TIGR03751"/>
    <property type="match status" value="1"/>
</dbReference>
<reference evidence="1 2" key="1">
    <citation type="submission" date="2018-06" db="EMBL/GenBank/DDBJ databases">
        <authorList>
            <consortium name="Pathogen Informatics"/>
            <person name="Doyle S."/>
        </authorList>
    </citation>
    <scope>NUCLEOTIDE SEQUENCE [LARGE SCALE GENOMIC DNA]</scope>
    <source>
        <strain evidence="1 2">NCTC10376</strain>
    </source>
</reference>
<evidence type="ECO:0000313" key="2">
    <source>
        <dbReference type="Proteomes" id="UP000254331"/>
    </source>
</evidence>